<reference evidence="1 2" key="1">
    <citation type="submission" date="2018-11" db="EMBL/GenBank/DDBJ databases">
        <title>Haplotype-resolved cattle genomes.</title>
        <authorList>
            <person name="Low W.Y."/>
            <person name="Tearle R."/>
            <person name="Bickhart D.M."/>
            <person name="Rosen B.D."/>
            <person name="Koren S."/>
            <person name="Rhie A."/>
            <person name="Hiendleder S."/>
            <person name="Phillippy A.M."/>
            <person name="Smith T.P.L."/>
            <person name="Williams J.L."/>
        </authorList>
    </citation>
    <scope>NUCLEOTIDE SEQUENCE [LARGE SCALE GENOMIC DNA]</scope>
</reference>
<accession>A0A4W2E2S7</accession>
<reference evidence="1" key="3">
    <citation type="submission" date="2025-09" db="UniProtKB">
        <authorList>
            <consortium name="Ensembl"/>
        </authorList>
    </citation>
    <scope>IDENTIFICATION</scope>
</reference>
<evidence type="ECO:0008006" key="3">
    <source>
        <dbReference type="Google" id="ProtNLM"/>
    </source>
</evidence>
<evidence type="ECO:0000313" key="2">
    <source>
        <dbReference type="Proteomes" id="UP000314981"/>
    </source>
</evidence>
<protein>
    <recommendedName>
        <fullName evidence="3">Ski2 like RNA helicase</fullName>
    </recommendedName>
</protein>
<dbReference type="AlphaFoldDB" id="A0A4W2E2S7"/>
<evidence type="ECO:0000313" key="1">
    <source>
        <dbReference type="Ensembl" id="ENSBIXP00000030408.1"/>
    </source>
</evidence>
<proteinExistence type="predicted"/>
<organism evidence="1 2">
    <name type="scientific">Bos indicus x Bos taurus</name>
    <name type="common">Hybrid cattle</name>
    <dbReference type="NCBI Taxonomy" id="30522"/>
    <lineage>
        <taxon>Eukaryota</taxon>
        <taxon>Metazoa</taxon>
        <taxon>Chordata</taxon>
        <taxon>Craniata</taxon>
        <taxon>Vertebrata</taxon>
        <taxon>Euteleostomi</taxon>
        <taxon>Mammalia</taxon>
        <taxon>Eutheria</taxon>
        <taxon>Laurasiatheria</taxon>
        <taxon>Artiodactyla</taxon>
        <taxon>Ruminantia</taxon>
        <taxon>Pecora</taxon>
        <taxon>Bovidae</taxon>
        <taxon>Bovinae</taxon>
        <taxon>Bos</taxon>
    </lineage>
</organism>
<dbReference type="Ensembl" id="ENSBIXT00000004106.1">
    <property type="protein sequence ID" value="ENSBIXP00000030408.1"/>
    <property type="gene ID" value="ENSBIXG00000012393.1"/>
</dbReference>
<dbReference type="Proteomes" id="UP000314981">
    <property type="component" value="Chromosome 23"/>
</dbReference>
<keyword evidence="2" id="KW-1185">Reference proteome</keyword>
<gene>
    <name evidence="1" type="primary">LOC113882279</name>
</gene>
<name>A0A4W2E2S7_BOBOX</name>
<sequence length="120" mass="13700">MMETERLVLPPPDPLDLPLRAVELGCTGRWELLNVPGAPESTTSLLFHLASRKAWTLHQRVTQLQLPGCSASVVCWSPWIWVGAMRMRVRQWDSLAVPDRTLFQPLLAVFLWPEQAAWRT</sequence>
<reference evidence="1" key="2">
    <citation type="submission" date="2025-08" db="UniProtKB">
        <authorList>
            <consortium name="Ensembl"/>
        </authorList>
    </citation>
    <scope>IDENTIFICATION</scope>
</reference>